<organism evidence="7 8">
    <name type="scientific">Tractidigestivibacter montrealensis</name>
    <dbReference type="NCBI Taxonomy" id="2972466"/>
    <lineage>
        <taxon>Bacteria</taxon>
        <taxon>Bacillati</taxon>
        <taxon>Actinomycetota</taxon>
        <taxon>Coriobacteriia</taxon>
        <taxon>Coriobacteriales</taxon>
        <taxon>Atopobiaceae</taxon>
        <taxon>Tractidigestivibacter</taxon>
    </lineage>
</organism>
<evidence type="ECO:0000256" key="5">
    <source>
        <dbReference type="ARBA" id="ARBA00023136"/>
    </source>
</evidence>
<reference evidence="7 8" key="1">
    <citation type="submission" date="2022-08" db="EMBL/GenBank/DDBJ databases">
        <title>Tractidigestivibacter montrealensis type strain KD21.</title>
        <authorList>
            <person name="Diop K."/>
            <person name="Richard C."/>
            <person name="Routy B."/>
        </authorList>
    </citation>
    <scope>NUCLEOTIDE SEQUENCE [LARGE SCALE GENOMIC DNA]</scope>
    <source>
        <strain evidence="7 8">KD21</strain>
    </source>
</reference>
<dbReference type="Proteomes" id="UP001204320">
    <property type="component" value="Unassembled WGS sequence"/>
</dbReference>
<keyword evidence="8" id="KW-1185">Reference proteome</keyword>
<gene>
    <name evidence="7" type="ORF">NVS32_01390</name>
</gene>
<keyword evidence="4 6" id="KW-1133">Transmembrane helix</keyword>
<keyword evidence="5 6" id="KW-0472">Membrane</keyword>
<feature type="transmembrane region" description="Helical" evidence="6">
    <location>
        <begin position="20"/>
        <end position="45"/>
    </location>
</feature>
<feature type="transmembrane region" description="Helical" evidence="6">
    <location>
        <begin position="123"/>
        <end position="146"/>
    </location>
</feature>
<feature type="transmembrane region" description="Helical" evidence="6">
    <location>
        <begin position="66"/>
        <end position="87"/>
    </location>
</feature>
<feature type="transmembrane region" description="Helical" evidence="6">
    <location>
        <begin position="280"/>
        <end position="308"/>
    </location>
</feature>
<dbReference type="PANTHER" id="PTHR47089:SF1">
    <property type="entry name" value="GUANOSINE ABC TRANSPORTER PERMEASE PROTEIN NUPP"/>
    <property type="match status" value="1"/>
</dbReference>
<dbReference type="CDD" id="cd06580">
    <property type="entry name" value="TM_PBP1_transp_TpRbsC_like"/>
    <property type="match status" value="1"/>
</dbReference>
<protein>
    <submittedName>
        <fullName evidence="7">ABC transporter permease</fullName>
    </submittedName>
</protein>
<keyword evidence="3 6" id="KW-0812">Transmembrane</keyword>
<dbReference type="InterPro" id="IPR001851">
    <property type="entry name" value="ABC_transp_permease"/>
</dbReference>
<accession>A0ABT1Z5Y5</accession>
<sequence>MSAITDKKQRESLAMRYERIFSFLAPLVAILISFVIGGIVIACLGKNPVQGYALLFSGSLGNPQKIASSLVSACPLIFTSLAAAFAYKCGVFNLGGEGQFIMGAVASVTVALTSGVEGVPGILLCILAGIIVGAVWAAISAVMKIVRGLNEMITSIMLNYVATLFMSYVYTSVLRDGANPQTPSVPDSLMLYKFPGFRIHAGVIVAVILTILVAYVLDKTSFGFKVRAVGLNPLASRVNGFPVKALIFVSFIISGAIAGMGGSIELLGKQYRLMSGFGSGFGFDGVAVALIAQLSPIGSLFVAIFFGILTTGASSMQVGIAVPTAIVEIIRALIIIFSVSGMAWLRLPKTKQFLAVLAARRDAKPARAEGAMASVAGTTGKEGARA</sequence>
<evidence type="ECO:0000256" key="2">
    <source>
        <dbReference type="ARBA" id="ARBA00022475"/>
    </source>
</evidence>
<dbReference type="RefSeq" id="WP_258498410.1">
    <property type="nucleotide sequence ID" value="NZ_JANSKA010000001.1"/>
</dbReference>
<evidence type="ECO:0000256" key="6">
    <source>
        <dbReference type="SAM" id="Phobius"/>
    </source>
</evidence>
<evidence type="ECO:0000256" key="1">
    <source>
        <dbReference type="ARBA" id="ARBA00004651"/>
    </source>
</evidence>
<name>A0ABT1Z5Y5_9ACTN</name>
<feature type="transmembrane region" description="Helical" evidence="6">
    <location>
        <begin position="245"/>
        <end position="268"/>
    </location>
</feature>
<keyword evidence="2" id="KW-1003">Cell membrane</keyword>
<evidence type="ECO:0000256" key="3">
    <source>
        <dbReference type="ARBA" id="ARBA00022692"/>
    </source>
</evidence>
<comment type="subcellular location">
    <subcellularLocation>
        <location evidence="1">Cell membrane</location>
        <topology evidence="1">Multi-pass membrane protein</topology>
    </subcellularLocation>
</comment>
<evidence type="ECO:0000256" key="4">
    <source>
        <dbReference type="ARBA" id="ARBA00022989"/>
    </source>
</evidence>
<feature type="transmembrane region" description="Helical" evidence="6">
    <location>
        <begin position="99"/>
        <end position="116"/>
    </location>
</feature>
<proteinExistence type="predicted"/>
<dbReference type="PANTHER" id="PTHR47089">
    <property type="entry name" value="ABC TRANSPORTER, PERMEASE PROTEIN"/>
    <property type="match status" value="1"/>
</dbReference>
<feature type="transmembrane region" description="Helical" evidence="6">
    <location>
        <begin position="152"/>
        <end position="171"/>
    </location>
</feature>
<evidence type="ECO:0000313" key="8">
    <source>
        <dbReference type="Proteomes" id="UP001204320"/>
    </source>
</evidence>
<evidence type="ECO:0000313" key="7">
    <source>
        <dbReference type="EMBL" id="MCR9035615.1"/>
    </source>
</evidence>
<feature type="transmembrane region" description="Helical" evidence="6">
    <location>
        <begin position="320"/>
        <end position="345"/>
    </location>
</feature>
<dbReference type="Pfam" id="PF02653">
    <property type="entry name" value="BPD_transp_2"/>
    <property type="match status" value="1"/>
</dbReference>
<dbReference type="EMBL" id="JANSKA010000001">
    <property type="protein sequence ID" value="MCR9035615.1"/>
    <property type="molecule type" value="Genomic_DNA"/>
</dbReference>
<feature type="transmembrane region" description="Helical" evidence="6">
    <location>
        <begin position="199"/>
        <end position="217"/>
    </location>
</feature>
<comment type="caution">
    <text evidence="7">The sequence shown here is derived from an EMBL/GenBank/DDBJ whole genome shotgun (WGS) entry which is preliminary data.</text>
</comment>